<proteinExistence type="predicted"/>
<reference evidence="1 2" key="1">
    <citation type="submission" date="2024-09" db="EMBL/GenBank/DDBJ databases">
        <authorList>
            <person name="Sun Q."/>
            <person name="Mori K."/>
        </authorList>
    </citation>
    <scope>NUCLEOTIDE SEQUENCE [LARGE SCALE GENOMIC DNA]</scope>
    <source>
        <strain evidence="1 2">JCM 11411</strain>
    </source>
</reference>
<keyword evidence="2" id="KW-1185">Reference proteome</keyword>
<sequence length="212" mass="23268">MALRPYEQSRPIHLKELIYQSEIVDAGIARIQAAISSESQIAGLEDHARKRQNLVELGAGIQSVLGAGALASKILRPVDKSGQWAKGRGDDLRATLALGDDVLNSRSVRDSLEHYDERLDSFTKKDYNTVIMTSWMVMSQNTPLGNGNDRPILRSIDPKTLTVRLPGRDPKPGEDYSAGEGVMLSLYDLQAEMHDVRRSAERALGIAETDAG</sequence>
<accession>A0ABV5XS41</accession>
<name>A0ABV5XS41_9NOCA</name>
<dbReference type="EMBL" id="JBHMAS010000107">
    <property type="protein sequence ID" value="MFB9785276.1"/>
    <property type="molecule type" value="Genomic_DNA"/>
</dbReference>
<gene>
    <name evidence="1" type="ORF">ACFFQ6_36865</name>
</gene>
<evidence type="ECO:0000313" key="2">
    <source>
        <dbReference type="Proteomes" id="UP001589587"/>
    </source>
</evidence>
<dbReference type="Proteomes" id="UP001589587">
    <property type="component" value="Unassembled WGS sequence"/>
</dbReference>
<comment type="caution">
    <text evidence="1">The sequence shown here is derived from an EMBL/GenBank/DDBJ whole genome shotgun (WGS) entry which is preliminary data.</text>
</comment>
<dbReference type="RefSeq" id="WP_097388567.1">
    <property type="nucleotide sequence ID" value="NZ_JBHMAS010000107.1"/>
</dbReference>
<evidence type="ECO:0000313" key="1">
    <source>
        <dbReference type="EMBL" id="MFB9785276.1"/>
    </source>
</evidence>
<organism evidence="1 2">
    <name type="scientific">Rhodococcus baikonurensis</name>
    <dbReference type="NCBI Taxonomy" id="172041"/>
    <lineage>
        <taxon>Bacteria</taxon>
        <taxon>Bacillati</taxon>
        <taxon>Actinomycetota</taxon>
        <taxon>Actinomycetes</taxon>
        <taxon>Mycobacteriales</taxon>
        <taxon>Nocardiaceae</taxon>
        <taxon>Rhodococcus</taxon>
        <taxon>Rhodococcus erythropolis group</taxon>
    </lineage>
</organism>
<protein>
    <submittedName>
        <fullName evidence="1">Uncharacterized protein</fullName>
    </submittedName>
</protein>